<proteinExistence type="predicted"/>
<dbReference type="InParanoid" id="A0A1X7VYP3"/>
<name>A0A1X7VYP3_AMPQE</name>
<dbReference type="InterPro" id="IPR052055">
    <property type="entry name" value="Hepadnavirus_pol/RT"/>
</dbReference>
<dbReference type="OrthoDB" id="10058284at2759"/>
<dbReference type="EnsemblMetazoa" id="Aqu2.1.44609_001">
    <property type="protein sequence ID" value="Aqu2.1.44609_001"/>
    <property type="gene ID" value="Aqu2.1.44609"/>
</dbReference>
<accession>A0A1X7VYP3</accession>
<evidence type="ECO:0008006" key="2">
    <source>
        <dbReference type="Google" id="ProtNLM"/>
    </source>
</evidence>
<organism evidence="1">
    <name type="scientific">Amphimedon queenslandica</name>
    <name type="common">Sponge</name>
    <dbReference type="NCBI Taxonomy" id="400682"/>
    <lineage>
        <taxon>Eukaryota</taxon>
        <taxon>Metazoa</taxon>
        <taxon>Porifera</taxon>
        <taxon>Demospongiae</taxon>
        <taxon>Heteroscleromorpha</taxon>
        <taxon>Haplosclerida</taxon>
        <taxon>Niphatidae</taxon>
        <taxon>Amphimedon</taxon>
    </lineage>
</organism>
<dbReference type="AlphaFoldDB" id="A0A1X7VYP3"/>
<evidence type="ECO:0000313" key="1">
    <source>
        <dbReference type="EnsemblMetazoa" id="Aqu2.1.44609_001"/>
    </source>
</evidence>
<dbReference type="PANTHER" id="PTHR33050">
    <property type="entry name" value="REVERSE TRANSCRIPTASE DOMAIN-CONTAINING PROTEIN"/>
    <property type="match status" value="1"/>
</dbReference>
<sequence>MVEGDLVAAQEAKRLLCSTFEKLGLPLEPSKLEGPSTCLTFLGIEVDKFNLQLRLPAEKLARLMDLLEETHGRKHILKKELESLTGLLQYAAKVVRPERPSFRSCTPLRRWGQLQITRFV</sequence>
<dbReference type="PANTHER" id="PTHR33050:SF8">
    <property type="entry name" value="REVERSE TRANSCRIPTASE DOMAIN-CONTAINING PROTEIN"/>
    <property type="match status" value="1"/>
</dbReference>
<reference evidence="1" key="1">
    <citation type="submission" date="2017-05" db="UniProtKB">
        <authorList>
            <consortium name="EnsemblMetazoa"/>
        </authorList>
    </citation>
    <scope>IDENTIFICATION</scope>
</reference>
<protein>
    <recommendedName>
        <fullName evidence="2">Reverse transcriptase domain-containing protein</fullName>
    </recommendedName>
</protein>